<dbReference type="AlphaFoldDB" id="M6DDN2"/>
<sequence length="699" mass="79367">MKSESFPKSSLFVPGLFNKLKPLRTPTFFGLILCSVLSYLLFRSFLFVRETEGAGVVVIGTIQFLFGLFPNLYHRKPGRIFTMAGALILPGLLYDKTVIWSSLSGLFAGAIFGIFLRQYIATFHSQTVNEEDPIFRFFYINRPYKSSLPFYRNPKTGILIFLSLLLLERFFVYFNAPPFKGFGILDTVYLPGISSKYAFGLSLDFLGSWMLAVLYFLAEESSSHESDSPVKYWRQGLFAGVFLNILLFLIQGFTRYSAIPFTPGIGGFYSVSGFFADTGSLNWFFPLLIAYFFHYLHSRSWRFPTKIILSAGLIFPFLILGKYFSAGSWILLSALLIYAYSVTAFPKIRNRWWKLSIIPICTIAWVVIAISIVWIGSFSWSFDSWQELHQTWIKGYRASGGSLVRFLDLYWAEGWIQTRSAWNWSKQSIWMGNGAGSFALNWIDSRSVNPVPPGGIREFGLTSFLFLLHDGGIFLTLVFLVWVGLEIALRDHWKILILLLPIAIFFMPWTGSSGTAAFFCLWLVTSSSPPTRELHRAIVGGFNLFALLLGSFLLFYALIGIAPNLRGPEFRYAELKSYQLMAKRQGLVQNGIRYHEFSSGATWVLASRAPIRLRAFIPEEKKLSKNEKIYVRWSFVGPDWVEIQSKTLPLSTGASDVGLTVPNNAKYLRTEILSGSFFGTHVKEFGIFAEDFDGLNRVR</sequence>
<feature type="transmembrane region" description="Helical" evidence="1">
    <location>
        <begin position="495"/>
        <end position="524"/>
    </location>
</feature>
<feature type="transmembrane region" description="Helical" evidence="1">
    <location>
        <begin position="196"/>
        <end position="217"/>
    </location>
</feature>
<feature type="transmembrane region" description="Helical" evidence="1">
    <location>
        <begin position="54"/>
        <end position="73"/>
    </location>
</feature>
<feature type="transmembrane region" description="Helical" evidence="1">
    <location>
        <begin position="544"/>
        <end position="562"/>
    </location>
</feature>
<evidence type="ECO:0000256" key="1">
    <source>
        <dbReference type="SAM" id="Phobius"/>
    </source>
</evidence>
<evidence type="ECO:0000313" key="2">
    <source>
        <dbReference type="EMBL" id="EMJ96655.1"/>
    </source>
</evidence>
<organism evidence="2 3">
    <name type="scientific">Leptospira alstonii serovar Sichuan str. 79601</name>
    <dbReference type="NCBI Taxonomy" id="1218565"/>
    <lineage>
        <taxon>Bacteria</taxon>
        <taxon>Pseudomonadati</taxon>
        <taxon>Spirochaetota</taxon>
        <taxon>Spirochaetia</taxon>
        <taxon>Leptospirales</taxon>
        <taxon>Leptospiraceae</taxon>
        <taxon>Leptospira</taxon>
    </lineage>
</organism>
<gene>
    <name evidence="2" type="ORF">LEP1GSC194_4370</name>
</gene>
<feature type="transmembrane region" description="Helical" evidence="1">
    <location>
        <begin position="157"/>
        <end position="176"/>
    </location>
</feature>
<proteinExistence type="predicted"/>
<dbReference type="PATRIC" id="fig|1218565.3.peg.994"/>
<comment type="caution">
    <text evidence="2">The sequence shown here is derived from an EMBL/GenBank/DDBJ whole genome shotgun (WGS) entry which is preliminary data.</text>
</comment>
<accession>M6DDN2</accession>
<feature type="transmembrane region" description="Helical" evidence="1">
    <location>
        <begin position="237"/>
        <end position="254"/>
    </location>
</feature>
<dbReference type="OrthoDB" id="342411at2"/>
<dbReference type="EMBL" id="ANIK01000016">
    <property type="protein sequence ID" value="EMJ96655.1"/>
    <property type="molecule type" value="Genomic_DNA"/>
</dbReference>
<protein>
    <submittedName>
        <fullName evidence="2">Putative membrane protein</fullName>
    </submittedName>
</protein>
<feature type="transmembrane region" description="Helical" evidence="1">
    <location>
        <begin position="23"/>
        <end position="42"/>
    </location>
</feature>
<keyword evidence="1" id="KW-0812">Transmembrane</keyword>
<name>M6DDN2_9LEPT</name>
<keyword evidence="1" id="KW-0472">Membrane</keyword>
<feature type="transmembrane region" description="Helical" evidence="1">
    <location>
        <begin position="303"/>
        <end position="320"/>
    </location>
</feature>
<reference evidence="2 3" key="1">
    <citation type="submission" date="2013-01" db="EMBL/GenBank/DDBJ databases">
        <authorList>
            <person name="Harkins D.M."/>
            <person name="Durkin A.S."/>
            <person name="Brinkac L.M."/>
            <person name="Haft D.H."/>
            <person name="Selengut J.D."/>
            <person name="Sanka R."/>
            <person name="DePew J."/>
            <person name="Purushe J."/>
            <person name="Galloway R.L."/>
            <person name="Vinetz J.M."/>
            <person name="Sutton G.G."/>
            <person name="Nierman W.C."/>
            <person name="Fouts D.E."/>
        </authorList>
    </citation>
    <scope>NUCLEOTIDE SEQUENCE [LARGE SCALE GENOMIC DNA]</scope>
    <source>
        <strain evidence="2 3">79601</strain>
    </source>
</reference>
<evidence type="ECO:0000313" key="3">
    <source>
        <dbReference type="Proteomes" id="UP000011988"/>
    </source>
</evidence>
<dbReference type="Proteomes" id="UP000011988">
    <property type="component" value="Unassembled WGS sequence"/>
</dbReference>
<feature type="transmembrane region" description="Helical" evidence="1">
    <location>
        <begin position="459"/>
        <end position="483"/>
    </location>
</feature>
<feature type="transmembrane region" description="Helical" evidence="1">
    <location>
        <begin position="326"/>
        <end position="345"/>
    </location>
</feature>
<feature type="transmembrane region" description="Helical" evidence="1">
    <location>
        <begin position="274"/>
        <end position="296"/>
    </location>
</feature>
<feature type="transmembrane region" description="Helical" evidence="1">
    <location>
        <begin position="98"/>
        <end position="116"/>
    </location>
</feature>
<feature type="transmembrane region" description="Helical" evidence="1">
    <location>
        <begin position="357"/>
        <end position="382"/>
    </location>
</feature>
<keyword evidence="1" id="KW-1133">Transmembrane helix</keyword>